<keyword evidence="4" id="KW-1185">Reference proteome</keyword>
<dbReference type="GO" id="GO:0005737">
    <property type="term" value="C:cytoplasm"/>
    <property type="evidence" value="ECO:0007669"/>
    <property type="project" value="TreeGrafter"/>
</dbReference>
<evidence type="ECO:0000313" key="3">
    <source>
        <dbReference type="EMBL" id="MBN7824017.1"/>
    </source>
</evidence>
<feature type="domain" description="FAD dependent oxidoreductase" evidence="2">
    <location>
        <begin position="41"/>
        <end position="402"/>
    </location>
</feature>
<dbReference type="Pfam" id="PF01266">
    <property type="entry name" value="DAO"/>
    <property type="match status" value="1"/>
</dbReference>
<dbReference type="Proteomes" id="UP000664654">
    <property type="component" value="Unassembled WGS sequence"/>
</dbReference>
<sequence length="444" mass="49374">MYDPLTHSHPGRGSAYPDSYWASGVTPMPVPALQGDRQTEVAVIGGGYTGLSCAYELAAKHAIQPIVLEANRLGWGCSGRNAGFVLNGSGRLSFSQMEQKWGSATSQGIYQEYRAGIDRVSELIHTGQITCDKTPGGYLKVAHQPRLVRQLKAQADLMQRRYQDPVRFIDTLELQRDYIKGAEAYGALLFPYCFGIHPLKLALGYADLARQAGAGLYESSPVLDWQKEGQRHRLTTPTGSVLADKVVIASNGYTLNRFHPTVDHRHFPVLSSVIVTEPLNEQQLLACGIKPGLMVMDTRALKYYYRLLPDNRILFGGRGAIAGKEANHPTYRQRLLKALCNGLPQLDGIGVDYFWSGWVSVSLDDYPRICQADEQGSIFYSMGYCGSGVSFASQAGKRLAERVAGMNSPALPFFQSPLPKFPLARWRRMGLWGFYHWGRFRDWL</sequence>
<dbReference type="InterPro" id="IPR006076">
    <property type="entry name" value="FAD-dep_OxRdtase"/>
</dbReference>
<name>A0A939DJX7_9ALTE</name>
<dbReference type="InterPro" id="IPR036188">
    <property type="entry name" value="FAD/NAD-bd_sf"/>
</dbReference>
<reference evidence="3" key="1">
    <citation type="submission" date="2021-03" db="EMBL/GenBank/DDBJ databases">
        <title>novel species isolated from a fishpond in China.</title>
        <authorList>
            <person name="Lu H."/>
            <person name="Cai Z."/>
        </authorList>
    </citation>
    <scope>NUCLEOTIDE SEQUENCE</scope>
    <source>
        <strain evidence="3">JCM 30855</strain>
    </source>
</reference>
<evidence type="ECO:0000259" key="2">
    <source>
        <dbReference type="Pfam" id="PF01266"/>
    </source>
</evidence>
<accession>A0A939DJX7</accession>
<dbReference type="Gene3D" id="3.50.50.60">
    <property type="entry name" value="FAD/NAD(P)-binding domain"/>
    <property type="match status" value="1"/>
</dbReference>
<dbReference type="SUPFAM" id="SSF51905">
    <property type="entry name" value="FAD/NAD(P)-binding domain"/>
    <property type="match status" value="1"/>
</dbReference>
<evidence type="ECO:0000256" key="1">
    <source>
        <dbReference type="ARBA" id="ARBA00023002"/>
    </source>
</evidence>
<dbReference type="AlphaFoldDB" id="A0A939DJX7"/>
<dbReference type="PANTHER" id="PTHR13847:SF281">
    <property type="entry name" value="FAD DEPENDENT OXIDOREDUCTASE DOMAIN-CONTAINING PROTEIN"/>
    <property type="match status" value="1"/>
</dbReference>
<protein>
    <submittedName>
        <fullName evidence="3">FAD-binding oxidoreductase</fullName>
    </submittedName>
</protein>
<dbReference type="Gene3D" id="3.30.9.10">
    <property type="entry name" value="D-Amino Acid Oxidase, subunit A, domain 2"/>
    <property type="match status" value="1"/>
</dbReference>
<keyword evidence="1" id="KW-0560">Oxidoreductase</keyword>
<dbReference type="PANTHER" id="PTHR13847">
    <property type="entry name" value="SARCOSINE DEHYDROGENASE-RELATED"/>
    <property type="match status" value="1"/>
</dbReference>
<gene>
    <name evidence="3" type="ORF">J0A66_02150</name>
</gene>
<dbReference type="GO" id="GO:0016491">
    <property type="term" value="F:oxidoreductase activity"/>
    <property type="evidence" value="ECO:0007669"/>
    <property type="project" value="UniProtKB-KW"/>
</dbReference>
<evidence type="ECO:0000313" key="4">
    <source>
        <dbReference type="Proteomes" id="UP000664654"/>
    </source>
</evidence>
<dbReference type="EMBL" id="JAFKCV010000001">
    <property type="protein sequence ID" value="MBN7824017.1"/>
    <property type="molecule type" value="Genomic_DNA"/>
</dbReference>
<proteinExistence type="predicted"/>
<organism evidence="3 4">
    <name type="scientific">Bowmanella dokdonensis</name>
    <dbReference type="NCBI Taxonomy" id="751969"/>
    <lineage>
        <taxon>Bacteria</taxon>
        <taxon>Pseudomonadati</taxon>
        <taxon>Pseudomonadota</taxon>
        <taxon>Gammaproteobacteria</taxon>
        <taxon>Alteromonadales</taxon>
        <taxon>Alteromonadaceae</taxon>
        <taxon>Bowmanella</taxon>
    </lineage>
</organism>
<comment type="caution">
    <text evidence="3">The sequence shown here is derived from an EMBL/GenBank/DDBJ whole genome shotgun (WGS) entry which is preliminary data.</text>
</comment>